<evidence type="ECO:0000256" key="1">
    <source>
        <dbReference type="SAM" id="Phobius"/>
    </source>
</evidence>
<dbReference type="Proteomes" id="UP000325292">
    <property type="component" value="Chromosome"/>
</dbReference>
<sequence>MARYLIPKPIAKKYELFPGSGWGLTEAGIVVAGLGIAAAVFLAFTLIGIPVAVRLLGAVIIAASGVGIAYPPPLGEPFFRVGQRWWQYQHHPHRYLYDVTQSDWPDNLNPQ</sequence>
<evidence type="ECO:0000313" key="2">
    <source>
        <dbReference type="EMBL" id="AUW92634.1"/>
    </source>
</evidence>
<evidence type="ECO:0008006" key="4">
    <source>
        <dbReference type="Google" id="ProtNLM"/>
    </source>
</evidence>
<protein>
    <recommendedName>
        <fullName evidence="4">PrgI family protein</fullName>
    </recommendedName>
</protein>
<proteinExistence type="predicted"/>
<organism evidence="2 3">
    <name type="scientific">Sulfobacillus thermotolerans</name>
    <dbReference type="NCBI Taxonomy" id="338644"/>
    <lineage>
        <taxon>Bacteria</taxon>
        <taxon>Bacillati</taxon>
        <taxon>Bacillota</taxon>
        <taxon>Clostridia</taxon>
        <taxon>Eubacteriales</taxon>
        <taxon>Clostridiales Family XVII. Incertae Sedis</taxon>
        <taxon>Sulfobacillus</taxon>
    </lineage>
</organism>
<gene>
    <name evidence="2" type="ORF">BXT84_00595</name>
</gene>
<feature type="transmembrane region" description="Helical" evidence="1">
    <location>
        <begin position="51"/>
        <end position="70"/>
    </location>
</feature>
<accession>A0ABN5GYJ4</accession>
<reference evidence="2 3" key="1">
    <citation type="journal article" date="2019" name="Sci. Rep.">
        <title>Sulfobacillus thermotolerans: new insights into resistance and metabolic capacities of acidophilic chemolithotrophs.</title>
        <authorList>
            <person name="Panyushkina A.E."/>
            <person name="Babenko V.V."/>
            <person name="Nikitina A.S."/>
            <person name="Selezneva O.V."/>
            <person name="Tsaplina I.A."/>
            <person name="Letarova M.A."/>
            <person name="Kostryukova E.S."/>
            <person name="Letarov A.V."/>
        </authorList>
    </citation>
    <scope>NUCLEOTIDE SEQUENCE [LARGE SCALE GENOMIC DNA]</scope>
    <source>
        <strain evidence="2 3">Kr1</strain>
    </source>
</reference>
<keyword evidence="3" id="KW-1185">Reference proteome</keyword>
<feature type="transmembrane region" description="Helical" evidence="1">
    <location>
        <begin position="20"/>
        <end position="44"/>
    </location>
</feature>
<name>A0ABN5GYJ4_9FIRM</name>
<dbReference type="EMBL" id="CP019454">
    <property type="protein sequence ID" value="AUW92634.1"/>
    <property type="molecule type" value="Genomic_DNA"/>
</dbReference>
<keyword evidence="1" id="KW-0812">Transmembrane</keyword>
<keyword evidence="1" id="KW-0472">Membrane</keyword>
<keyword evidence="1" id="KW-1133">Transmembrane helix</keyword>
<evidence type="ECO:0000313" key="3">
    <source>
        <dbReference type="Proteomes" id="UP000325292"/>
    </source>
</evidence>